<dbReference type="AlphaFoldDB" id="A0A0A1TKU7"/>
<dbReference type="HOGENOM" id="CLU_025203_1_0_1"/>
<evidence type="ECO:0000256" key="10">
    <source>
        <dbReference type="SAM" id="MobiDB-lite"/>
    </source>
</evidence>
<evidence type="ECO:0000256" key="2">
    <source>
        <dbReference type="ARBA" id="ARBA00012251"/>
    </source>
</evidence>
<dbReference type="InterPro" id="IPR044066">
    <property type="entry name" value="TRIAD_supradom"/>
</dbReference>
<evidence type="ECO:0000256" key="5">
    <source>
        <dbReference type="ARBA" id="ARBA00022737"/>
    </source>
</evidence>
<evidence type="ECO:0000256" key="7">
    <source>
        <dbReference type="ARBA" id="ARBA00022786"/>
    </source>
</evidence>
<evidence type="ECO:0000259" key="11">
    <source>
        <dbReference type="PROSITE" id="PS51873"/>
    </source>
</evidence>
<keyword evidence="6" id="KW-0863">Zinc-finger</keyword>
<dbReference type="InterPro" id="IPR031127">
    <property type="entry name" value="E3_UB_ligase_RBR"/>
</dbReference>
<dbReference type="OrthoDB" id="9977870at2759"/>
<dbReference type="PROSITE" id="PS00518">
    <property type="entry name" value="ZF_RING_1"/>
    <property type="match status" value="1"/>
</dbReference>
<evidence type="ECO:0000313" key="13">
    <source>
        <dbReference type="Proteomes" id="UP000039046"/>
    </source>
</evidence>
<accession>A0A0A1TKU7</accession>
<keyword evidence="5" id="KW-0677">Repeat</keyword>
<evidence type="ECO:0000256" key="6">
    <source>
        <dbReference type="ARBA" id="ARBA00022771"/>
    </source>
</evidence>
<dbReference type="GO" id="GO:0061630">
    <property type="term" value="F:ubiquitin protein ligase activity"/>
    <property type="evidence" value="ECO:0007669"/>
    <property type="project" value="UniProtKB-EC"/>
</dbReference>
<dbReference type="Proteomes" id="UP000039046">
    <property type="component" value="Unassembled WGS sequence"/>
</dbReference>
<evidence type="ECO:0000313" key="12">
    <source>
        <dbReference type="EMBL" id="CEJ91263.1"/>
    </source>
</evidence>
<dbReference type="EC" id="2.3.2.31" evidence="2"/>
<dbReference type="GO" id="GO:0008270">
    <property type="term" value="F:zinc ion binding"/>
    <property type="evidence" value="ECO:0007669"/>
    <property type="project" value="UniProtKB-KW"/>
</dbReference>
<dbReference type="EMBL" id="CDHN01000003">
    <property type="protein sequence ID" value="CEJ91263.1"/>
    <property type="molecule type" value="Genomic_DNA"/>
</dbReference>
<reference evidence="12 13" key="1">
    <citation type="journal article" date="2015" name="Genome Announc.">
        <title>Draft Genome Sequence and Gene Annotation of the Entomopathogenic Fungus Verticillium hemipterigenum.</title>
        <authorList>
            <person name="Horn F."/>
            <person name="Habel A."/>
            <person name="Scharf D.H."/>
            <person name="Dworschak J."/>
            <person name="Brakhage A.A."/>
            <person name="Guthke R."/>
            <person name="Hertweck C."/>
            <person name="Linde J."/>
        </authorList>
    </citation>
    <scope>NUCLEOTIDE SEQUENCE [LARGE SCALE GENOMIC DNA]</scope>
</reference>
<keyword evidence="7" id="KW-0833">Ubl conjugation pathway</keyword>
<dbReference type="STRING" id="1531966.A0A0A1TKU7"/>
<feature type="domain" description="RING-type" evidence="11">
    <location>
        <begin position="184"/>
        <end position="386"/>
    </location>
</feature>
<keyword evidence="13" id="KW-1185">Reference proteome</keyword>
<feature type="compositionally biased region" description="Polar residues" evidence="10">
    <location>
        <begin position="88"/>
        <end position="108"/>
    </location>
</feature>
<proteinExistence type="predicted"/>
<keyword evidence="3" id="KW-0808">Transferase</keyword>
<evidence type="ECO:0000256" key="8">
    <source>
        <dbReference type="ARBA" id="ARBA00022833"/>
    </source>
</evidence>
<dbReference type="CDD" id="cd20335">
    <property type="entry name" value="BRcat_RBR"/>
    <property type="match status" value="1"/>
</dbReference>
<protein>
    <recommendedName>
        <fullName evidence="2">RBR-type E3 ubiquitin transferase</fullName>
        <ecNumber evidence="2">2.3.2.31</ecNumber>
    </recommendedName>
</protein>
<evidence type="ECO:0000256" key="1">
    <source>
        <dbReference type="ARBA" id="ARBA00001798"/>
    </source>
</evidence>
<keyword evidence="4" id="KW-0479">Metal-binding</keyword>
<keyword evidence="9" id="KW-0175">Coiled coil</keyword>
<sequence>MDSTLFSMSPAGGMVNMSFNTTPELQDSKYHNEVLHLPSGVTESQLDEDLITKAHSLGIAAYALERQHSPGSAASSAWSSGFHEIPSGTSSRALTPNSSVCGSLSPVPTSGKEAKESPFAVYDAYLAVLEADSRTKFRQGSLPTLGKSSAQSVFSVSTKKSFSSLNTTKSRKWWQKKPIHGMDPSTSCLGCRSSVSKSLKLYGLGCNHAYCADCLRFLITQSMVSEANMPPRCCGQAIPSSMAEPVLDLKTAASFLQLVKQYMTPKTARIFCPNEDCGKFIPLERNVDQKTPFALICAACHTKVCIGCKSEAHPIGMNCPTDWELDALMKIGQKAAWKRCYSCRQLAGLADGATHIVCECDAEMCHVCGASWNSTTGCPNLCNDEAEIAKRRKSAEHDVSATDDCEFRQSTRSRTTDEIMALSRNQTVEMERFCNFMKQALSGMRVRHSTENLAMIKKHARQTEDTKGKHTQAIASLEDRQVAAEIELLHTLEQSEKSVKLRLKHMEAYCKSKDNQASGGMPSRVVTERDLHELEQQYALLEGMERQHQAKINVMRERQTKRMRELVEKQENELEQLSSLQRDELSSQELRFAADQKCSREMFRSRQIRITTRWALQMEVLCKDQGEQSNTSCTSIPTPSWPVCDGV</sequence>
<dbReference type="InterPro" id="IPR002867">
    <property type="entry name" value="IBR_dom"/>
</dbReference>
<feature type="region of interest" description="Disordered" evidence="10">
    <location>
        <begin position="88"/>
        <end position="112"/>
    </location>
</feature>
<dbReference type="GO" id="GO:0016567">
    <property type="term" value="P:protein ubiquitination"/>
    <property type="evidence" value="ECO:0007669"/>
    <property type="project" value="InterPro"/>
</dbReference>
<comment type="catalytic activity">
    <reaction evidence="1">
        <text>[E2 ubiquitin-conjugating enzyme]-S-ubiquitinyl-L-cysteine + [acceptor protein]-L-lysine = [E2 ubiquitin-conjugating enzyme]-L-cysteine + [acceptor protein]-N(6)-ubiquitinyl-L-lysine.</text>
        <dbReference type="EC" id="2.3.2.31"/>
    </reaction>
</comment>
<keyword evidence="8" id="KW-0862">Zinc</keyword>
<dbReference type="InterPro" id="IPR017907">
    <property type="entry name" value="Znf_RING_CS"/>
</dbReference>
<feature type="coiled-coil region" evidence="9">
    <location>
        <begin position="531"/>
        <end position="583"/>
    </location>
</feature>
<name>A0A0A1TKU7_9HYPO</name>
<organism evidence="12 13">
    <name type="scientific">[Torrubiella] hemipterigena</name>
    <dbReference type="NCBI Taxonomy" id="1531966"/>
    <lineage>
        <taxon>Eukaryota</taxon>
        <taxon>Fungi</taxon>
        <taxon>Dikarya</taxon>
        <taxon>Ascomycota</taxon>
        <taxon>Pezizomycotina</taxon>
        <taxon>Sordariomycetes</taxon>
        <taxon>Hypocreomycetidae</taxon>
        <taxon>Hypocreales</taxon>
        <taxon>Clavicipitaceae</taxon>
        <taxon>Clavicipitaceae incertae sedis</taxon>
        <taxon>'Torrubiella' clade</taxon>
    </lineage>
</organism>
<dbReference type="Pfam" id="PF01485">
    <property type="entry name" value="IBR"/>
    <property type="match status" value="1"/>
</dbReference>
<dbReference type="SUPFAM" id="SSF57850">
    <property type="entry name" value="RING/U-box"/>
    <property type="match status" value="1"/>
</dbReference>
<dbReference type="PANTHER" id="PTHR11685">
    <property type="entry name" value="RBR FAMILY RING FINGER AND IBR DOMAIN-CONTAINING"/>
    <property type="match status" value="1"/>
</dbReference>
<dbReference type="PROSITE" id="PS51873">
    <property type="entry name" value="TRIAD"/>
    <property type="match status" value="1"/>
</dbReference>
<evidence type="ECO:0000256" key="4">
    <source>
        <dbReference type="ARBA" id="ARBA00022723"/>
    </source>
</evidence>
<evidence type="ECO:0000256" key="9">
    <source>
        <dbReference type="SAM" id="Coils"/>
    </source>
</evidence>
<evidence type="ECO:0000256" key="3">
    <source>
        <dbReference type="ARBA" id="ARBA00022679"/>
    </source>
</evidence>
<gene>
    <name evidence="12" type="ORF">VHEMI06985</name>
</gene>